<evidence type="ECO:0000313" key="2">
    <source>
        <dbReference type="EMBL" id="KAK2869971.1"/>
    </source>
</evidence>
<comment type="caution">
    <text evidence="2">The sequence shown here is derived from an EMBL/GenBank/DDBJ whole genome shotgun (WGS) entry which is preliminary data.</text>
</comment>
<dbReference type="AlphaFoldDB" id="A0AA88T9E0"/>
<keyword evidence="3" id="KW-1185">Reference proteome</keyword>
<name>A0AA88T9E0_9TELE</name>
<organism evidence="2 3">
    <name type="scientific">Cirrhinus molitorella</name>
    <name type="common">mud carp</name>
    <dbReference type="NCBI Taxonomy" id="172907"/>
    <lineage>
        <taxon>Eukaryota</taxon>
        <taxon>Metazoa</taxon>
        <taxon>Chordata</taxon>
        <taxon>Craniata</taxon>
        <taxon>Vertebrata</taxon>
        <taxon>Euteleostomi</taxon>
        <taxon>Actinopterygii</taxon>
        <taxon>Neopterygii</taxon>
        <taxon>Teleostei</taxon>
        <taxon>Ostariophysi</taxon>
        <taxon>Cypriniformes</taxon>
        <taxon>Cyprinidae</taxon>
        <taxon>Labeoninae</taxon>
        <taxon>Labeonini</taxon>
        <taxon>Cirrhinus</taxon>
    </lineage>
</organism>
<accession>A0AA88T9E0</accession>
<evidence type="ECO:0000313" key="3">
    <source>
        <dbReference type="Proteomes" id="UP001187343"/>
    </source>
</evidence>
<feature type="compositionally biased region" description="Polar residues" evidence="1">
    <location>
        <begin position="1"/>
        <end position="12"/>
    </location>
</feature>
<protein>
    <submittedName>
        <fullName evidence="2">Uncharacterized protein</fullName>
    </submittedName>
</protein>
<evidence type="ECO:0000256" key="1">
    <source>
        <dbReference type="SAM" id="MobiDB-lite"/>
    </source>
</evidence>
<sequence length="135" mass="15156">MNSVRATGSASCAHSGEGGASRQTKSHRYQIQQIWEKRQDNVVQPCTEFLRSWEGKKTLGEMEGDHGCRVTSCIWCSPQLDLVCCKSNRADCKHPLRNAKPSLQAQRRQRAKGVDELWGSSITKTAESRIKNKHS</sequence>
<proteinExistence type="predicted"/>
<dbReference type="EMBL" id="JAUYZG010000024">
    <property type="protein sequence ID" value="KAK2869971.1"/>
    <property type="molecule type" value="Genomic_DNA"/>
</dbReference>
<reference evidence="2" key="1">
    <citation type="submission" date="2023-08" db="EMBL/GenBank/DDBJ databases">
        <title>Chromosome-level Genome Assembly of mud carp (Cirrhinus molitorella).</title>
        <authorList>
            <person name="Liu H."/>
        </authorList>
    </citation>
    <scope>NUCLEOTIDE SEQUENCE</scope>
    <source>
        <strain evidence="2">Prfri</strain>
        <tissue evidence="2">Muscle</tissue>
    </source>
</reference>
<feature type="region of interest" description="Disordered" evidence="1">
    <location>
        <begin position="1"/>
        <end position="25"/>
    </location>
</feature>
<gene>
    <name evidence="2" type="ORF">Q8A67_024363</name>
</gene>
<dbReference type="Proteomes" id="UP001187343">
    <property type="component" value="Unassembled WGS sequence"/>
</dbReference>